<dbReference type="InterPro" id="IPR036900">
    <property type="entry name" value="A-D-PHexomutase_C_sf"/>
</dbReference>
<dbReference type="GO" id="GO:0006166">
    <property type="term" value="P:purine ribonucleoside salvage"/>
    <property type="evidence" value="ECO:0007669"/>
    <property type="project" value="TreeGrafter"/>
</dbReference>
<sequence>MHIATDDQGLQALLCAAEHWLAEDPDDVTRRHVRTQMRAARGGQQEAVDELADEFRGPLAFGTAGLRAALGPGPARMNRVVVCRAAAGIAEWLHGRGETGRPVIIGHDARHGSARFALDSAQVLAASGFEVHLVEQAAPTPLIAFGVRHLGACAGIVVTASHNPAGDNGYKVYDASGSQIIPPSDEQIAACIAHASELPLARLRRSDSWTPAGPALFDAYLHRISSLLADKDPREVRWVHTAMHGVGASVLRRAARVTGLPEPVEVPEQEQPDPDFPTLPFPNPEEPGAMALAIALAQRTGADVAIATDPDADRCAVAIPERQGWRQLTGNELGALLADDAMRRGQPGVLARSVVSGSQIDAIAAAHDRELVITPTGFKWIGRVPRLAFGYEEAIGYCCDPAQVADKDGISASVIVLRLAAELKAEGQQLCDRLDEIDERYGVHITSQLAWRVADRRLIDDTMNSLRRTPWSELASGPVGMRDLLGGGDGLSGINALEFTRTGLRVFVRPSGTEAKLKCYLEVEVPPAVSEVLEERRAEGRRTMTALRSQVQALIGLPPDGAGAMDTANQ</sequence>
<evidence type="ECO:0000256" key="5">
    <source>
        <dbReference type="ARBA" id="ARBA00022842"/>
    </source>
</evidence>
<dbReference type="PANTHER" id="PTHR45745">
    <property type="entry name" value="PHOSPHOMANNOMUTASE 45A"/>
    <property type="match status" value="1"/>
</dbReference>
<name>A0A1H9QGT0_9ACTN</name>
<dbReference type="GO" id="GO:0000287">
    <property type="term" value="F:magnesium ion binding"/>
    <property type="evidence" value="ECO:0007669"/>
    <property type="project" value="InterPro"/>
</dbReference>
<evidence type="ECO:0000256" key="1">
    <source>
        <dbReference type="ARBA" id="ARBA00001946"/>
    </source>
</evidence>
<dbReference type="PANTHER" id="PTHR45745:SF1">
    <property type="entry name" value="PHOSPHOGLUCOMUTASE 2B-RELATED"/>
    <property type="match status" value="1"/>
</dbReference>
<dbReference type="InterPro" id="IPR005845">
    <property type="entry name" value="A-D-PHexomutase_a/b/a-II"/>
</dbReference>
<organism evidence="12 13">
    <name type="scientific">Propionibacterium cyclohexanicum</name>
    <dbReference type="NCBI Taxonomy" id="64702"/>
    <lineage>
        <taxon>Bacteria</taxon>
        <taxon>Bacillati</taxon>
        <taxon>Actinomycetota</taxon>
        <taxon>Actinomycetes</taxon>
        <taxon>Propionibacteriales</taxon>
        <taxon>Propionibacteriaceae</taxon>
        <taxon>Propionibacterium</taxon>
    </lineage>
</organism>
<evidence type="ECO:0000256" key="4">
    <source>
        <dbReference type="ARBA" id="ARBA00022723"/>
    </source>
</evidence>
<evidence type="ECO:0000256" key="7">
    <source>
        <dbReference type="RuleBase" id="RU004326"/>
    </source>
</evidence>
<dbReference type="InterPro" id="IPR005841">
    <property type="entry name" value="Alpha-D-phosphohexomutase_SF"/>
</dbReference>
<dbReference type="RefSeq" id="WP_091967455.1">
    <property type="nucleotide sequence ID" value="NZ_FOGZ01000003.1"/>
</dbReference>
<dbReference type="Gene3D" id="3.40.120.10">
    <property type="entry name" value="Alpha-D-Glucose-1,6-Bisphosphate, subunit A, domain 3"/>
    <property type="match status" value="3"/>
</dbReference>
<feature type="domain" description="Alpha-D-phosphohexomutase alpha/beta/alpha" evidence="11">
    <location>
        <begin position="330"/>
        <end position="432"/>
    </location>
</feature>
<gene>
    <name evidence="12" type="ORF">SAMN05443377_103100</name>
</gene>
<feature type="domain" description="Alpha-D-phosphohexomutase alpha/beta/alpha" evidence="9">
    <location>
        <begin position="60"/>
        <end position="196"/>
    </location>
</feature>
<evidence type="ECO:0000256" key="6">
    <source>
        <dbReference type="ARBA" id="ARBA00023235"/>
    </source>
</evidence>
<keyword evidence="13" id="KW-1185">Reference proteome</keyword>
<dbReference type="EMBL" id="FOGZ01000003">
    <property type="protein sequence ID" value="SER59638.1"/>
    <property type="molecule type" value="Genomic_DNA"/>
</dbReference>
<dbReference type="Pfam" id="PF02880">
    <property type="entry name" value="PGM_PMM_III"/>
    <property type="match status" value="1"/>
</dbReference>
<evidence type="ECO:0000256" key="3">
    <source>
        <dbReference type="ARBA" id="ARBA00022553"/>
    </source>
</evidence>
<dbReference type="Gene3D" id="3.30.310.50">
    <property type="entry name" value="Alpha-D-phosphohexomutase, C-terminal domain"/>
    <property type="match status" value="1"/>
</dbReference>
<dbReference type="InterPro" id="IPR016055">
    <property type="entry name" value="A-D-PHexomutase_a/b/a-I/II/III"/>
</dbReference>
<dbReference type="PROSITE" id="PS00710">
    <property type="entry name" value="PGM_PMM"/>
    <property type="match status" value="1"/>
</dbReference>
<reference evidence="12 13" key="1">
    <citation type="submission" date="2016-10" db="EMBL/GenBank/DDBJ databases">
        <authorList>
            <person name="de Groot N.N."/>
        </authorList>
    </citation>
    <scope>NUCLEOTIDE SEQUENCE [LARGE SCALE GENOMIC DNA]</scope>
    <source>
        <strain evidence="12 13">DSM 16859</strain>
    </source>
</reference>
<dbReference type="PRINTS" id="PR00509">
    <property type="entry name" value="PGMPMM"/>
</dbReference>
<dbReference type="GO" id="GO:0005975">
    <property type="term" value="P:carbohydrate metabolic process"/>
    <property type="evidence" value="ECO:0007669"/>
    <property type="project" value="InterPro"/>
</dbReference>
<accession>A0A1H9QGT0</accession>
<dbReference type="InterPro" id="IPR016066">
    <property type="entry name" value="A-D-PHexomutase_CS"/>
</dbReference>
<dbReference type="InterPro" id="IPR005843">
    <property type="entry name" value="A-D-PHexomutase_C"/>
</dbReference>
<dbReference type="Pfam" id="PF02879">
    <property type="entry name" value="PGM_PMM_II"/>
    <property type="match status" value="1"/>
</dbReference>
<feature type="domain" description="Alpha-D-phosphohexomutase C-terminal" evidence="8">
    <location>
        <begin position="501"/>
        <end position="535"/>
    </location>
</feature>
<evidence type="ECO:0000313" key="13">
    <source>
        <dbReference type="Proteomes" id="UP000198815"/>
    </source>
</evidence>
<dbReference type="SUPFAM" id="SSF55957">
    <property type="entry name" value="Phosphoglucomutase, C-terminal domain"/>
    <property type="match status" value="1"/>
</dbReference>
<dbReference type="Pfam" id="PF02878">
    <property type="entry name" value="PGM_PMM_I"/>
    <property type="match status" value="1"/>
</dbReference>
<dbReference type="Pfam" id="PF00408">
    <property type="entry name" value="PGM_PMM_IV"/>
    <property type="match status" value="1"/>
</dbReference>
<keyword evidence="4 7" id="KW-0479">Metal-binding</keyword>
<dbReference type="Proteomes" id="UP000198815">
    <property type="component" value="Unassembled WGS sequence"/>
</dbReference>
<feature type="domain" description="Alpha-D-phosphohexomutase alpha/beta/alpha" evidence="10">
    <location>
        <begin position="219"/>
        <end position="318"/>
    </location>
</feature>
<evidence type="ECO:0000256" key="2">
    <source>
        <dbReference type="ARBA" id="ARBA00010231"/>
    </source>
</evidence>
<proteinExistence type="inferred from homology"/>
<dbReference type="AlphaFoldDB" id="A0A1H9QGT0"/>
<keyword evidence="5 7" id="KW-0460">Magnesium</keyword>
<evidence type="ECO:0000259" key="9">
    <source>
        <dbReference type="Pfam" id="PF02878"/>
    </source>
</evidence>
<evidence type="ECO:0000259" key="11">
    <source>
        <dbReference type="Pfam" id="PF02880"/>
    </source>
</evidence>
<protein>
    <submittedName>
        <fullName evidence="12">Phosphomannomutase</fullName>
    </submittedName>
</protein>
<dbReference type="CDD" id="cd05799">
    <property type="entry name" value="PGM2"/>
    <property type="match status" value="1"/>
</dbReference>
<keyword evidence="3" id="KW-0597">Phosphoprotein</keyword>
<comment type="cofactor">
    <cofactor evidence="1">
        <name>Mg(2+)</name>
        <dbReference type="ChEBI" id="CHEBI:18420"/>
    </cofactor>
</comment>
<dbReference type="InterPro" id="IPR005844">
    <property type="entry name" value="A-D-PHexomutase_a/b/a-I"/>
</dbReference>
<dbReference type="STRING" id="64702.SAMN05443377_103100"/>
<comment type="similarity">
    <text evidence="2 7">Belongs to the phosphohexose mutase family.</text>
</comment>
<dbReference type="SUPFAM" id="SSF53738">
    <property type="entry name" value="Phosphoglucomutase, first 3 domains"/>
    <property type="match status" value="3"/>
</dbReference>
<dbReference type="InterPro" id="IPR005846">
    <property type="entry name" value="A-D-PHexomutase_a/b/a-III"/>
</dbReference>
<evidence type="ECO:0000313" key="12">
    <source>
        <dbReference type="EMBL" id="SER59638.1"/>
    </source>
</evidence>
<keyword evidence="6" id="KW-0413">Isomerase</keyword>
<evidence type="ECO:0000259" key="8">
    <source>
        <dbReference type="Pfam" id="PF00408"/>
    </source>
</evidence>
<dbReference type="OrthoDB" id="9806956at2"/>
<dbReference type="GO" id="GO:0008973">
    <property type="term" value="F:phosphopentomutase activity"/>
    <property type="evidence" value="ECO:0007669"/>
    <property type="project" value="TreeGrafter"/>
</dbReference>
<evidence type="ECO:0000259" key="10">
    <source>
        <dbReference type="Pfam" id="PF02879"/>
    </source>
</evidence>